<dbReference type="EMBL" id="JAAGNX010000003">
    <property type="protein sequence ID" value="NDV63165.1"/>
    <property type="molecule type" value="Genomic_DNA"/>
</dbReference>
<evidence type="ECO:0000313" key="2">
    <source>
        <dbReference type="EMBL" id="NDV63165.1"/>
    </source>
</evidence>
<dbReference type="AlphaFoldDB" id="A0A6B2M5U5"/>
<accession>A0A6B2M5U5</accession>
<organism evidence="2 3">
    <name type="scientific">Oceanipulchritudo coccoides</name>
    <dbReference type="NCBI Taxonomy" id="2706888"/>
    <lineage>
        <taxon>Bacteria</taxon>
        <taxon>Pseudomonadati</taxon>
        <taxon>Verrucomicrobiota</taxon>
        <taxon>Opitutia</taxon>
        <taxon>Puniceicoccales</taxon>
        <taxon>Oceanipulchritudinaceae</taxon>
        <taxon>Oceanipulchritudo</taxon>
    </lineage>
</organism>
<protein>
    <submittedName>
        <fullName evidence="2">DoxX family protein</fullName>
    </submittedName>
</protein>
<feature type="transmembrane region" description="Helical" evidence="1">
    <location>
        <begin position="99"/>
        <end position="115"/>
    </location>
</feature>
<proteinExistence type="predicted"/>
<sequence length="126" mass="13456">MITKFNTGLQLLLGLAFVVFGLNKFIGFMPPPELPPAAGAFMGALMETGYMFPLIAVTEIVAGALILSRMFSALGLVILMPISVNIVLFHLALAPAGGVPAYVLAGINVYLLFIYKPKFDSLLLPK</sequence>
<evidence type="ECO:0000256" key="1">
    <source>
        <dbReference type="SAM" id="Phobius"/>
    </source>
</evidence>
<name>A0A6B2M5U5_9BACT</name>
<reference evidence="2 3" key="1">
    <citation type="submission" date="2020-02" db="EMBL/GenBank/DDBJ databases">
        <title>Albibacoteraceae fam. nov., the first described family within the subdivision 4 Verrucomicrobia.</title>
        <authorList>
            <person name="Xi F."/>
        </authorList>
    </citation>
    <scope>NUCLEOTIDE SEQUENCE [LARGE SCALE GENOMIC DNA]</scope>
    <source>
        <strain evidence="2 3">CK1056</strain>
    </source>
</reference>
<dbReference type="Proteomes" id="UP000478417">
    <property type="component" value="Unassembled WGS sequence"/>
</dbReference>
<feature type="transmembrane region" description="Helical" evidence="1">
    <location>
        <begin position="50"/>
        <end position="67"/>
    </location>
</feature>
<comment type="caution">
    <text evidence="2">The sequence shown here is derived from an EMBL/GenBank/DDBJ whole genome shotgun (WGS) entry which is preliminary data.</text>
</comment>
<feature type="transmembrane region" description="Helical" evidence="1">
    <location>
        <begin position="12"/>
        <end position="30"/>
    </location>
</feature>
<gene>
    <name evidence="2" type="ORF">G0Q06_11935</name>
</gene>
<keyword evidence="1" id="KW-0812">Transmembrane</keyword>
<feature type="transmembrane region" description="Helical" evidence="1">
    <location>
        <begin position="74"/>
        <end position="93"/>
    </location>
</feature>
<keyword evidence="1" id="KW-1133">Transmembrane helix</keyword>
<evidence type="ECO:0000313" key="3">
    <source>
        <dbReference type="Proteomes" id="UP000478417"/>
    </source>
</evidence>
<keyword evidence="3" id="KW-1185">Reference proteome</keyword>
<keyword evidence="1" id="KW-0472">Membrane</keyword>